<comment type="caution">
    <text evidence="1">The sequence shown here is derived from an EMBL/GenBank/DDBJ whole genome shotgun (WGS) entry which is preliminary data.</text>
</comment>
<dbReference type="PANTHER" id="PTHR48050">
    <property type="entry name" value="STEROL 3-BETA-GLUCOSYLTRANSFERASE"/>
    <property type="match status" value="1"/>
</dbReference>
<sequence>MVLLMTAGSRILPEELQKKEVDSKGVHGCGGGGFLIITFGKKIVVVGLLVDEHGHRVRVATHSNFEEFVLTAGLDFYPLGGDPNVLAECVEICFMRRLAVVGLQVDVWYGCD</sequence>
<name>A0A5N6NLD6_9ASTR</name>
<dbReference type="Gene3D" id="3.40.50.2000">
    <property type="entry name" value="Glycogen Phosphorylase B"/>
    <property type="match status" value="1"/>
</dbReference>
<evidence type="ECO:0000313" key="2">
    <source>
        <dbReference type="Proteomes" id="UP000326396"/>
    </source>
</evidence>
<protein>
    <submittedName>
        <fullName evidence="1">Uncharacterized protein</fullName>
    </submittedName>
</protein>
<keyword evidence="2" id="KW-1185">Reference proteome</keyword>
<organism evidence="1 2">
    <name type="scientific">Mikania micrantha</name>
    <name type="common">bitter vine</name>
    <dbReference type="NCBI Taxonomy" id="192012"/>
    <lineage>
        <taxon>Eukaryota</taxon>
        <taxon>Viridiplantae</taxon>
        <taxon>Streptophyta</taxon>
        <taxon>Embryophyta</taxon>
        <taxon>Tracheophyta</taxon>
        <taxon>Spermatophyta</taxon>
        <taxon>Magnoliopsida</taxon>
        <taxon>eudicotyledons</taxon>
        <taxon>Gunneridae</taxon>
        <taxon>Pentapetalae</taxon>
        <taxon>asterids</taxon>
        <taxon>campanulids</taxon>
        <taxon>Asterales</taxon>
        <taxon>Asteraceae</taxon>
        <taxon>Asteroideae</taxon>
        <taxon>Heliantheae alliance</taxon>
        <taxon>Eupatorieae</taxon>
        <taxon>Mikania</taxon>
    </lineage>
</organism>
<reference evidence="1 2" key="1">
    <citation type="submission" date="2019-05" db="EMBL/GenBank/DDBJ databases">
        <title>Mikania micrantha, genome provides insights into the molecular mechanism of rapid growth.</title>
        <authorList>
            <person name="Liu B."/>
        </authorList>
    </citation>
    <scope>NUCLEOTIDE SEQUENCE [LARGE SCALE GENOMIC DNA]</scope>
    <source>
        <strain evidence="1">NLD-2019</strain>
        <tissue evidence="1">Leaf</tissue>
    </source>
</reference>
<gene>
    <name evidence="1" type="ORF">E3N88_18782</name>
</gene>
<dbReference type="PANTHER" id="PTHR48050:SF13">
    <property type="entry name" value="STEROL 3-BETA-GLUCOSYLTRANSFERASE UGT80A2"/>
    <property type="match status" value="1"/>
</dbReference>
<dbReference type="SUPFAM" id="SSF53756">
    <property type="entry name" value="UDP-Glycosyltransferase/glycogen phosphorylase"/>
    <property type="match status" value="1"/>
</dbReference>
<accession>A0A5N6NLD6</accession>
<dbReference type="AlphaFoldDB" id="A0A5N6NLD6"/>
<evidence type="ECO:0000313" key="1">
    <source>
        <dbReference type="EMBL" id="KAD4982111.1"/>
    </source>
</evidence>
<dbReference type="InterPro" id="IPR050426">
    <property type="entry name" value="Glycosyltransferase_28"/>
</dbReference>
<dbReference type="EMBL" id="SZYD01000010">
    <property type="protein sequence ID" value="KAD4982111.1"/>
    <property type="molecule type" value="Genomic_DNA"/>
</dbReference>
<dbReference type="Proteomes" id="UP000326396">
    <property type="component" value="Linkage Group LG18"/>
</dbReference>
<proteinExistence type="predicted"/>
<dbReference type="OrthoDB" id="5835829at2759"/>